<dbReference type="AlphaFoldDB" id="A0A9P8TFI4"/>
<reference evidence="1" key="1">
    <citation type="journal article" date="2021" name="Open Biol.">
        <title>Shared evolutionary footprints suggest mitochondrial oxidative damage underlies multiple complex I losses in fungi.</title>
        <authorList>
            <person name="Schikora-Tamarit M.A."/>
            <person name="Marcet-Houben M."/>
            <person name="Nosek J."/>
            <person name="Gabaldon T."/>
        </authorList>
    </citation>
    <scope>NUCLEOTIDE SEQUENCE</scope>
    <source>
        <strain evidence="1">NCAIM Y.01608</strain>
    </source>
</reference>
<proteinExistence type="predicted"/>
<evidence type="ECO:0000313" key="2">
    <source>
        <dbReference type="Proteomes" id="UP000788993"/>
    </source>
</evidence>
<dbReference type="Proteomes" id="UP000788993">
    <property type="component" value="Unassembled WGS sequence"/>
</dbReference>
<name>A0A9P8TFI4_9ASCO</name>
<keyword evidence="2" id="KW-1185">Reference proteome</keyword>
<reference evidence="1" key="2">
    <citation type="submission" date="2021-01" db="EMBL/GenBank/DDBJ databases">
        <authorList>
            <person name="Schikora-Tamarit M.A."/>
        </authorList>
    </citation>
    <scope>NUCLEOTIDE SEQUENCE</scope>
    <source>
        <strain evidence="1">NCAIM Y.01608</strain>
    </source>
</reference>
<comment type="caution">
    <text evidence="1">The sequence shown here is derived from an EMBL/GenBank/DDBJ whole genome shotgun (WGS) entry which is preliminary data.</text>
</comment>
<accession>A0A9P8TFI4</accession>
<gene>
    <name evidence="1" type="ORF">OGATHE_000327</name>
</gene>
<sequence>MVAVVQAQPAFCPYSSVALLQTKFLKPLNHLFVFFPQNTALNRLPHLAVAEPACRSRYRRVVFANLQQIHTVRNLHEIVGAQKPENVGVVVGNRNVSMQSPGDLVGVQLDHVFRDVFACKAPDLDAWVVVEETRRHVGRQHGAVAAPATPAHFRDRARRVDHVIRLTLVVASGSHVPYLELFVAAAADEVVEFGMPVESEPRPRVCVELSLERGRSAQVPFLDHAGVCNAAKTASYARAELHAAHGVGVAADCELGFGVFGSQVPYLHLAVL</sequence>
<organism evidence="1 2">
    <name type="scientific">Ogataea polymorpha</name>
    <dbReference type="NCBI Taxonomy" id="460523"/>
    <lineage>
        <taxon>Eukaryota</taxon>
        <taxon>Fungi</taxon>
        <taxon>Dikarya</taxon>
        <taxon>Ascomycota</taxon>
        <taxon>Saccharomycotina</taxon>
        <taxon>Pichiomycetes</taxon>
        <taxon>Pichiales</taxon>
        <taxon>Pichiaceae</taxon>
        <taxon>Ogataea</taxon>
    </lineage>
</organism>
<dbReference type="EMBL" id="JAEUBD010000095">
    <property type="protein sequence ID" value="KAH3677673.1"/>
    <property type="molecule type" value="Genomic_DNA"/>
</dbReference>
<protein>
    <submittedName>
        <fullName evidence="1">Uncharacterized protein</fullName>
    </submittedName>
</protein>
<evidence type="ECO:0000313" key="1">
    <source>
        <dbReference type="EMBL" id="KAH3677673.1"/>
    </source>
</evidence>